<evidence type="ECO:0000313" key="6">
    <source>
        <dbReference type="Proteomes" id="UP000271256"/>
    </source>
</evidence>
<dbReference type="GO" id="GO:0008774">
    <property type="term" value="F:acetaldehyde dehydrogenase (acetylating) activity"/>
    <property type="evidence" value="ECO:0007669"/>
    <property type="project" value="UniProtKB-UniRule"/>
</dbReference>
<keyword evidence="6" id="KW-1185">Reference proteome</keyword>
<dbReference type="InterPro" id="IPR000534">
    <property type="entry name" value="Semialdehyde_DH_NAD-bd"/>
</dbReference>
<dbReference type="AlphaFoldDB" id="A0A494X315"/>
<keyword evidence="2 3" id="KW-0520">NAD</keyword>
<feature type="active site" description="Acyl-thioester intermediate" evidence="3">
    <location>
        <position position="125"/>
    </location>
</feature>
<dbReference type="Pfam" id="PF09290">
    <property type="entry name" value="AcetDehyd-dimer"/>
    <property type="match status" value="1"/>
</dbReference>
<dbReference type="InterPro" id="IPR036291">
    <property type="entry name" value="NAD(P)-bd_dom_sf"/>
</dbReference>
<dbReference type="InterPro" id="IPR015426">
    <property type="entry name" value="Acetylaldehyde_DH_C"/>
</dbReference>
<gene>
    <name evidence="5" type="ORF">D7024_11810</name>
</gene>
<dbReference type="Gene3D" id="3.40.50.720">
    <property type="entry name" value="NAD(P)-binding Rossmann-like Domain"/>
    <property type="match status" value="1"/>
</dbReference>
<keyword evidence="3" id="KW-0058">Aromatic hydrocarbons catabolism</keyword>
<dbReference type="NCBIfam" id="TIGR03215">
    <property type="entry name" value="ac_ald_DH_ac"/>
    <property type="match status" value="1"/>
</dbReference>
<evidence type="ECO:0000256" key="3">
    <source>
        <dbReference type="HAMAP-Rule" id="MF_01657"/>
    </source>
</evidence>
<dbReference type="SMART" id="SM00859">
    <property type="entry name" value="Semialdhyde_dh"/>
    <property type="match status" value="1"/>
</dbReference>
<reference evidence="5 6" key="1">
    <citation type="submission" date="2018-10" db="EMBL/GenBank/DDBJ databases">
        <authorList>
            <person name="Grouzdev D.S."/>
            <person name="Krutkina M.S."/>
            <person name="Tourova T.P."/>
            <person name="Nazina T.N."/>
        </authorList>
    </citation>
    <scope>NUCLEOTIDE SEQUENCE [LARGE SCALE GENOMIC DNA]</scope>
    <source>
        <strain evidence="5 6">435</strain>
    </source>
</reference>
<name>A0A494X315_9FIRM</name>
<dbReference type="RefSeq" id="WP_121451985.1">
    <property type="nucleotide sequence ID" value="NZ_RBWE01000001.1"/>
</dbReference>
<dbReference type="EMBL" id="RBWE01000001">
    <property type="protein sequence ID" value="RKO67575.1"/>
    <property type="molecule type" value="Genomic_DNA"/>
</dbReference>
<dbReference type="Gene3D" id="3.30.360.10">
    <property type="entry name" value="Dihydrodipicolinate Reductase, domain 2"/>
    <property type="match status" value="1"/>
</dbReference>
<evidence type="ECO:0000256" key="2">
    <source>
        <dbReference type="ARBA" id="ARBA00023027"/>
    </source>
</evidence>
<sequence>MEKIKAAIVGPGNIGTDLMYKLLRSKYVEVAMMVGIYPESEGLARARSLGIKASHEGIDAVLREPEIKIVFDATGAKPHLKHAPLLREAGKIAIDLTPAAVGPYVVPVVNIDKHLDAMNVNMVTCGGQATVPIVAAINRVAGVQYAEIVSSIASKSAGPGTRQNIDEFTETTAKALEVVGGAQKGKAIIILNPADPPIMMHNTIYTLVEHPDEDKIRAAVLDMVRRIQEYVPGYRLRVEPLVEGNKVTTIIEVTGAGDFLPTYAGNLDIMTSAAARVGELMAMRLLGIYNRKDVESCA</sequence>
<dbReference type="HAMAP" id="MF_01657">
    <property type="entry name" value="Ac_ald_DH_ac"/>
    <property type="match status" value="1"/>
</dbReference>
<evidence type="ECO:0000313" key="5">
    <source>
        <dbReference type="EMBL" id="RKO67575.1"/>
    </source>
</evidence>
<dbReference type="NCBIfam" id="NF006157">
    <property type="entry name" value="PRK08300.1"/>
    <property type="match status" value="1"/>
</dbReference>
<dbReference type="EC" id="1.2.1.10" evidence="3"/>
<dbReference type="PIRSF" id="PIRSF015689">
    <property type="entry name" value="Actaldh_dh_actl"/>
    <property type="match status" value="1"/>
</dbReference>
<dbReference type="GO" id="GO:0051287">
    <property type="term" value="F:NAD binding"/>
    <property type="evidence" value="ECO:0007669"/>
    <property type="project" value="UniProtKB-UniRule"/>
</dbReference>
<evidence type="ECO:0000256" key="1">
    <source>
        <dbReference type="ARBA" id="ARBA00009244"/>
    </source>
</evidence>
<feature type="domain" description="Semialdehyde dehydrogenase NAD-binding" evidence="4">
    <location>
        <begin position="5"/>
        <end position="117"/>
    </location>
</feature>
<evidence type="ECO:0000259" key="4">
    <source>
        <dbReference type="SMART" id="SM00859"/>
    </source>
</evidence>
<comment type="caution">
    <text evidence="5">The sequence shown here is derived from an EMBL/GenBank/DDBJ whole genome shotgun (WGS) entry which is preliminary data.</text>
</comment>
<dbReference type="InterPro" id="IPR003361">
    <property type="entry name" value="Acetaldehyde_dehydrogenase"/>
</dbReference>
<organism evidence="5 6">
    <name type="scientific">Desulfofundulus salinus</name>
    <dbReference type="NCBI Taxonomy" id="2419843"/>
    <lineage>
        <taxon>Bacteria</taxon>
        <taxon>Bacillati</taxon>
        <taxon>Bacillota</taxon>
        <taxon>Clostridia</taxon>
        <taxon>Eubacteriales</taxon>
        <taxon>Peptococcaceae</taxon>
        <taxon>Desulfofundulus</taxon>
    </lineage>
</organism>
<accession>A0A494X315</accession>
<dbReference type="CDD" id="cd23933">
    <property type="entry name" value="ALDH_C"/>
    <property type="match status" value="1"/>
</dbReference>
<dbReference type="SUPFAM" id="SSF55347">
    <property type="entry name" value="Glyceraldehyde-3-phosphate dehydrogenase-like, C-terminal domain"/>
    <property type="match status" value="1"/>
</dbReference>
<comment type="similarity">
    <text evidence="1 3">Belongs to the acetaldehyde dehydrogenase family.</text>
</comment>
<protein>
    <recommendedName>
        <fullName evidence="3">Acetaldehyde dehydrogenase</fullName>
        <ecNumber evidence="3">1.2.1.10</ecNumber>
    </recommendedName>
    <alternativeName>
        <fullName evidence="3">Acetaldehyde dehydrogenase [acetylating]</fullName>
    </alternativeName>
</protein>
<keyword evidence="3 5" id="KW-0560">Oxidoreductase</keyword>
<dbReference type="OrthoDB" id="9783105at2"/>
<feature type="binding site" evidence="3">
    <location>
        <position position="266"/>
    </location>
    <ligand>
        <name>NAD(+)</name>
        <dbReference type="ChEBI" id="CHEBI:57540"/>
    </ligand>
</feature>
<feature type="binding site" evidence="3">
    <location>
        <begin position="156"/>
        <end position="164"/>
    </location>
    <ligand>
        <name>NAD(+)</name>
        <dbReference type="ChEBI" id="CHEBI:57540"/>
    </ligand>
</feature>
<dbReference type="SUPFAM" id="SSF51735">
    <property type="entry name" value="NAD(P)-binding Rossmann-fold domains"/>
    <property type="match status" value="1"/>
</dbReference>
<comment type="catalytic activity">
    <reaction evidence="3">
        <text>acetaldehyde + NAD(+) + CoA = acetyl-CoA + NADH + H(+)</text>
        <dbReference type="Rhea" id="RHEA:23288"/>
        <dbReference type="ChEBI" id="CHEBI:15343"/>
        <dbReference type="ChEBI" id="CHEBI:15378"/>
        <dbReference type="ChEBI" id="CHEBI:57287"/>
        <dbReference type="ChEBI" id="CHEBI:57288"/>
        <dbReference type="ChEBI" id="CHEBI:57540"/>
        <dbReference type="ChEBI" id="CHEBI:57945"/>
        <dbReference type="EC" id="1.2.1.10"/>
    </reaction>
</comment>
<comment type="caution">
    <text evidence="3">Lacks conserved residue(s) required for the propagation of feature annotation.</text>
</comment>
<dbReference type="Proteomes" id="UP000271256">
    <property type="component" value="Unassembled WGS sequence"/>
</dbReference>
<proteinExistence type="inferred from homology"/>
<dbReference type="Pfam" id="PF01118">
    <property type="entry name" value="Semialdhyde_dh"/>
    <property type="match status" value="1"/>
</dbReference>